<evidence type="ECO:0000313" key="2">
    <source>
        <dbReference type="EMBL" id="GCF08497.1"/>
    </source>
</evidence>
<evidence type="ECO:0000313" key="3">
    <source>
        <dbReference type="Proteomes" id="UP000322530"/>
    </source>
</evidence>
<dbReference type="InterPro" id="IPR011990">
    <property type="entry name" value="TPR-like_helical_dom_sf"/>
</dbReference>
<dbReference type="Pfam" id="PF12770">
    <property type="entry name" value="CHAT"/>
    <property type="match status" value="1"/>
</dbReference>
<dbReference type="InterPro" id="IPR019734">
    <property type="entry name" value="TPR_rpt"/>
</dbReference>
<organism evidence="2 3">
    <name type="scientific">Dictyobacter arantiisoli</name>
    <dbReference type="NCBI Taxonomy" id="2014874"/>
    <lineage>
        <taxon>Bacteria</taxon>
        <taxon>Bacillati</taxon>
        <taxon>Chloroflexota</taxon>
        <taxon>Ktedonobacteria</taxon>
        <taxon>Ktedonobacterales</taxon>
        <taxon>Dictyobacteraceae</taxon>
        <taxon>Dictyobacter</taxon>
    </lineage>
</organism>
<dbReference type="SMART" id="SM00028">
    <property type="entry name" value="TPR"/>
    <property type="match status" value="7"/>
</dbReference>
<proteinExistence type="predicted"/>
<dbReference type="EMBL" id="BIXY01000025">
    <property type="protein sequence ID" value="GCF08497.1"/>
    <property type="molecule type" value="Genomic_DNA"/>
</dbReference>
<dbReference type="AlphaFoldDB" id="A0A5A5TAW4"/>
<dbReference type="PANTHER" id="PTHR10098">
    <property type="entry name" value="RAPSYN-RELATED"/>
    <property type="match status" value="1"/>
</dbReference>
<comment type="caution">
    <text evidence="2">The sequence shown here is derived from an EMBL/GenBank/DDBJ whole genome shotgun (WGS) entry which is preliminary data.</text>
</comment>
<reference evidence="2 3" key="1">
    <citation type="submission" date="2019-01" db="EMBL/GenBank/DDBJ databases">
        <title>Draft genome sequence of Dictyobacter sp. Uno17.</title>
        <authorList>
            <person name="Wang C.M."/>
            <person name="Zheng Y."/>
            <person name="Sakai Y."/>
            <person name="Abe K."/>
            <person name="Yokota A."/>
            <person name="Yabe S."/>
        </authorList>
    </citation>
    <scope>NUCLEOTIDE SEQUENCE [LARGE SCALE GENOMIC DNA]</scope>
    <source>
        <strain evidence="2 3">Uno17</strain>
    </source>
</reference>
<keyword evidence="3" id="KW-1185">Reference proteome</keyword>
<accession>A0A5A5TAW4</accession>
<dbReference type="OrthoDB" id="137354at2"/>
<name>A0A5A5TAW4_9CHLR</name>
<dbReference type="InterPro" id="IPR024983">
    <property type="entry name" value="CHAT_dom"/>
</dbReference>
<gene>
    <name evidence="2" type="ORF">KDI_20610</name>
</gene>
<dbReference type="SUPFAM" id="SSF48452">
    <property type="entry name" value="TPR-like"/>
    <property type="match status" value="3"/>
</dbReference>
<evidence type="ECO:0000259" key="1">
    <source>
        <dbReference type="Pfam" id="PF12770"/>
    </source>
</evidence>
<dbReference type="RefSeq" id="WP_149401480.1">
    <property type="nucleotide sequence ID" value="NZ_BIXY01000025.1"/>
</dbReference>
<sequence length="1169" mass="131936">MDERVYQEAYTTISSENATSSQALPPALSSNLPGGYPYLLQLWLDLPTTREQRCFLENHSVLLTEYNEQILRRQRAQELEDTEQAQRNYEASILLQDAKRRGGTVEAVREAYVNLYGGFGLDLPPWLETVAQQVSKLLMLNRPDETAEMRVALLEEALEQVQGNASTSPELLATLCYELASAWIYHPHADRIQALETAIDLCEKVLRIYTLVDYPYQYAKAQHSRARAYWEYTTGKRRDNLEQAIACYHEALRVRTLAIYPLEYATTQNSLGVAYEDRVAGERRENLERAIVCYHEALRVHTLDTFPFEYARAQNNLGLGYWERVAGERRENLERAIVCFHEALRVHTLDAFPFEYARTQNNLGVAYHECLVEERRESLERAIVCYHEALRVWTLDAFPFSYAMAQQNLGNTYRERVAGKRQENFEQAIACFHEALRVWTLDAFPFYYASIQLNLGITYRMRFVGEQRENLQQAIMCFHEALRISTVEAFPRVAREVFLQLAEIEAQRANWKEAQAAYAAALQAEDLLIILGTGTLGRDAILKEGRDAAMRQGYVFHRLGQVREAAVVIEQGRARGLAEAMAFDAADPALITQEARRSRYTATRAELVAAQVDLHTLIPHDLDEHGRRHLDLERTGTYRHVKATFDALVTEIRDAHDPDDFLSTSLDATTILRAATHIGPGHTLVYLVATPWGGVAVAAHGGRGQKSSSSQFASLDLPDLTESFVNSLIETRLSSGPEQFIGGFMLAQIGEGFEHLCQEWEGETLQSKVQTLQTACRNAQQHSTMEEATHRAMTCPLFAALAYQPLTSLTREDRHLLAATFDAFFLQQELSRCLQLLSSSVLSPVMTWLQEQGTTSLTIIPCGQLASFPLTTTILADGRLVGEIFPTSVAPSARSLLRTTPLRSHRAGIATLGDPHENLGWSEAEALALTTLARRAALPAEVHLKKRATRERLLAALKSRWIVNVCCHGIFDTQDFLQSALLLAGKGRITMAEMLNHLADLRGVRLLLLSACQTALLDLQGARDEAHSLAVAMLQAGAQAVIAAQWAVDDKATYLLMVRFVQEWFPHLEQEPPVMALTRAQTWLRCVTNAELAVWYRTMPMATGFVPMTRLPEQHITRSWQRITVRGRSLRWHDDDAQVIVRLDAEKEDPFAQPYADPYYWAGFQVIGW</sequence>
<feature type="domain" description="CHAT" evidence="1">
    <location>
        <begin position="832"/>
        <end position="1168"/>
    </location>
</feature>
<dbReference type="Proteomes" id="UP000322530">
    <property type="component" value="Unassembled WGS sequence"/>
</dbReference>
<protein>
    <recommendedName>
        <fullName evidence="1">CHAT domain-containing protein</fullName>
    </recommendedName>
</protein>
<dbReference type="Gene3D" id="1.25.40.10">
    <property type="entry name" value="Tetratricopeptide repeat domain"/>
    <property type="match status" value="3"/>
</dbReference>